<evidence type="ECO:0000256" key="3">
    <source>
        <dbReference type="ARBA" id="ARBA00022989"/>
    </source>
</evidence>
<comment type="subcellular location">
    <subcellularLocation>
        <location evidence="1">Membrane</location>
        <topology evidence="1">Multi-pass membrane protein</topology>
    </subcellularLocation>
</comment>
<dbReference type="Proteomes" id="UP000600220">
    <property type="component" value="Unassembled WGS sequence"/>
</dbReference>
<feature type="transmembrane region" description="Helical" evidence="5">
    <location>
        <begin position="6"/>
        <end position="28"/>
    </location>
</feature>
<evidence type="ECO:0000256" key="5">
    <source>
        <dbReference type="SAM" id="Phobius"/>
    </source>
</evidence>
<dbReference type="GO" id="GO:0016020">
    <property type="term" value="C:membrane"/>
    <property type="evidence" value="ECO:0007669"/>
    <property type="project" value="UniProtKB-SubCell"/>
</dbReference>
<keyword evidence="3 5" id="KW-1133">Transmembrane helix</keyword>
<evidence type="ECO:0008006" key="8">
    <source>
        <dbReference type="Google" id="ProtNLM"/>
    </source>
</evidence>
<feature type="transmembrane region" description="Helical" evidence="5">
    <location>
        <begin position="120"/>
        <end position="138"/>
    </location>
</feature>
<feature type="transmembrane region" description="Helical" evidence="5">
    <location>
        <begin position="150"/>
        <end position="169"/>
    </location>
</feature>
<evidence type="ECO:0000256" key="2">
    <source>
        <dbReference type="ARBA" id="ARBA00022692"/>
    </source>
</evidence>
<dbReference type="Gene3D" id="1.20.1280.290">
    <property type="match status" value="1"/>
</dbReference>
<feature type="transmembrane region" description="Helical" evidence="5">
    <location>
        <begin position="95"/>
        <end position="114"/>
    </location>
</feature>
<name>A0A8H9EPG0_STAPS</name>
<dbReference type="AlphaFoldDB" id="A0A8H9EPG0"/>
<keyword evidence="4 5" id="KW-0472">Membrane</keyword>
<sequence length="201" mass="22947">MQNFLHMLNILVVLIFIIGYLPQIYTTLKYKTNRGVSTSFWFYIATATSITLRNIIETGEAEWYMYMGQIVNTSFACMFFLYFNHVHNKNNKTKYVLFILTYLVVVPFITNNVGVSHSQTLASLAIILAYLSQLKHFYKVKTSEGTNPLLYGLFAVGLLDLILLLLLTGASPHTVITESVNVALLFICYVVAVYYRPKEIN</sequence>
<feature type="transmembrane region" description="Helical" evidence="5">
    <location>
        <begin position="63"/>
        <end position="83"/>
    </location>
</feature>
<keyword evidence="7" id="KW-1185">Reference proteome</keyword>
<evidence type="ECO:0000313" key="7">
    <source>
        <dbReference type="Proteomes" id="UP000600220"/>
    </source>
</evidence>
<reference evidence="6 7" key="1">
    <citation type="submission" date="2018-11" db="EMBL/GenBank/DDBJ databases">
        <authorList>
            <consortium name="Veterinary Laboratory Investigation and Response Network"/>
        </authorList>
    </citation>
    <scope>NUCLEOTIDE SEQUENCE [LARGE SCALE GENOMIC DNA]</scope>
    <source>
        <strain evidence="6 7">SPSE-18-VL-LA-PA-Ryan-0021</strain>
    </source>
</reference>
<feature type="transmembrane region" description="Helical" evidence="5">
    <location>
        <begin position="40"/>
        <end position="57"/>
    </location>
</feature>
<dbReference type="EMBL" id="AAXKXX010000001">
    <property type="protein sequence ID" value="EGQ4383515.1"/>
    <property type="molecule type" value="Genomic_DNA"/>
</dbReference>
<dbReference type="InterPro" id="IPR006603">
    <property type="entry name" value="PQ-loop_rpt"/>
</dbReference>
<evidence type="ECO:0000313" key="6">
    <source>
        <dbReference type="EMBL" id="EGQ4383515.1"/>
    </source>
</evidence>
<organism evidence="6 7">
    <name type="scientific">Staphylococcus pseudintermedius</name>
    <dbReference type="NCBI Taxonomy" id="283734"/>
    <lineage>
        <taxon>Bacteria</taxon>
        <taxon>Bacillati</taxon>
        <taxon>Bacillota</taxon>
        <taxon>Bacilli</taxon>
        <taxon>Bacillales</taxon>
        <taxon>Staphylococcaceae</taxon>
        <taxon>Staphylococcus</taxon>
        <taxon>Staphylococcus intermedius group</taxon>
    </lineage>
</organism>
<gene>
    <name evidence="6" type="ORF">EGV54_00160</name>
</gene>
<evidence type="ECO:0000256" key="1">
    <source>
        <dbReference type="ARBA" id="ARBA00004141"/>
    </source>
</evidence>
<evidence type="ECO:0000256" key="4">
    <source>
        <dbReference type="ARBA" id="ARBA00023136"/>
    </source>
</evidence>
<keyword evidence="2 5" id="KW-0812">Transmembrane</keyword>
<proteinExistence type="predicted"/>
<accession>A0A8H9EPG0</accession>
<feature type="transmembrane region" description="Helical" evidence="5">
    <location>
        <begin position="175"/>
        <end position="195"/>
    </location>
</feature>
<dbReference type="Pfam" id="PF04193">
    <property type="entry name" value="PQ-loop"/>
    <property type="match status" value="1"/>
</dbReference>
<protein>
    <recommendedName>
        <fullName evidence="8">PQ-loop repeat-containing protein</fullName>
    </recommendedName>
</protein>
<comment type="caution">
    <text evidence="6">The sequence shown here is derived from an EMBL/GenBank/DDBJ whole genome shotgun (WGS) entry which is preliminary data.</text>
</comment>